<dbReference type="Gene3D" id="2.10.60.10">
    <property type="entry name" value="CD59"/>
    <property type="match status" value="1"/>
</dbReference>
<dbReference type="InterPro" id="IPR045860">
    <property type="entry name" value="Snake_toxin-like_sf"/>
</dbReference>
<evidence type="ECO:0000256" key="1">
    <source>
        <dbReference type="SAM" id="SignalP"/>
    </source>
</evidence>
<reference evidence="3 4" key="1">
    <citation type="submission" date="2022-01" db="EMBL/GenBank/DDBJ databases">
        <title>A high-quality chromosome-level genome assembly of rohu carp, Labeo rohita.</title>
        <authorList>
            <person name="Arick M.A. II"/>
            <person name="Hsu C.-Y."/>
            <person name="Magbanua Z."/>
            <person name="Pechanova O."/>
            <person name="Grover C."/>
            <person name="Miller E."/>
            <person name="Thrash A."/>
            <person name="Ezzel L."/>
            <person name="Alam S."/>
            <person name="Benzie J."/>
            <person name="Hamilton M."/>
            <person name="Karsi A."/>
            <person name="Lawrence M.L."/>
            <person name="Peterson D.G."/>
        </authorList>
    </citation>
    <scope>NUCLEOTIDE SEQUENCE [LARGE SCALE GENOMIC DNA]</scope>
    <source>
        <strain evidence="4">BAU-BD-2019</strain>
        <tissue evidence="3">Blood</tissue>
    </source>
</reference>
<evidence type="ECO:0000313" key="3">
    <source>
        <dbReference type="EMBL" id="KAI2644535.1"/>
    </source>
</evidence>
<proteinExistence type="predicted"/>
<feature type="signal peptide" evidence="1">
    <location>
        <begin position="1"/>
        <end position="24"/>
    </location>
</feature>
<dbReference type="Proteomes" id="UP000830375">
    <property type="component" value="Unassembled WGS sequence"/>
</dbReference>
<accession>A0ABQ8L2A1</accession>
<protein>
    <submittedName>
        <fullName evidence="3">Prostate stem cell antigen</fullName>
    </submittedName>
</protein>
<feature type="chain" id="PRO_5045592752" evidence="1">
    <location>
        <begin position="25"/>
        <end position="255"/>
    </location>
</feature>
<keyword evidence="1" id="KW-0732">Signal</keyword>
<evidence type="ECO:0000259" key="2">
    <source>
        <dbReference type="Pfam" id="PF00021"/>
    </source>
</evidence>
<keyword evidence="4" id="KW-1185">Reference proteome</keyword>
<organism evidence="3 4">
    <name type="scientific">Labeo rohita</name>
    <name type="common">Indian major carp</name>
    <name type="synonym">Cyprinus rohita</name>
    <dbReference type="NCBI Taxonomy" id="84645"/>
    <lineage>
        <taxon>Eukaryota</taxon>
        <taxon>Metazoa</taxon>
        <taxon>Chordata</taxon>
        <taxon>Craniata</taxon>
        <taxon>Vertebrata</taxon>
        <taxon>Euteleostomi</taxon>
        <taxon>Actinopterygii</taxon>
        <taxon>Neopterygii</taxon>
        <taxon>Teleostei</taxon>
        <taxon>Ostariophysi</taxon>
        <taxon>Cypriniformes</taxon>
        <taxon>Cyprinidae</taxon>
        <taxon>Labeoninae</taxon>
        <taxon>Labeonini</taxon>
        <taxon>Labeo</taxon>
    </lineage>
</organism>
<dbReference type="SUPFAM" id="SSF57302">
    <property type="entry name" value="Snake toxin-like"/>
    <property type="match status" value="1"/>
</dbReference>
<dbReference type="Pfam" id="PF00021">
    <property type="entry name" value="UPAR_LY6"/>
    <property type="match status" value="1"/>
</dbReference>
<dbReference type="InterPro" id="IPR016054">
    <property type="entry name" value="LY6_UPA_recep-like"/>
</dbReference>
<feature type="domain" description="UPAR/Ly6" evidence="2">
    <location>
        <begin position="64"/>
        <end position="143"/>
    </location>
</feature>
<dbReference type="EMBL" id="JACTAM010002496">
    <property type="protein sequence ID" value="KAI2644535.1"/>
    <property type="molecule type" value="Genomic_DNA"/>
</dbReference>
<name>A0ABQ8L2A1_LABRO</name>
<comment type="caution">
    <text evidence="3">The sequence shown here is derived from an EMBL/GenBank/DDBJ whole genome shotgun (WGS) entry which is preliminary data.</text>
</comment>
<sequence>MEKKNPEVLLSITLFMFWPSLASGGHVVNMMFRVVLGVIAAIGFFTLSKSTEKQVLLYKAACEALTCNSCKVGILGKCLMSSQVSCAASELNCYTAKAEFNVTGFLSLSSSGCTSDCNNTAGTVLGAAYTVTKTCCSTDLCNGASAVQLSVAGALSAALLASVWSGLRVSKTEASLLVELHGMWEILLLCWWEKGMGKRMEKFLSTLTQFVRAVCLEKGTEKACLYYCTVSTPTSDFTLCSNHTLKTPHLSLQTT</sequence>
<gene>
    <name evidence="3" type="ORF">H4Q32_031100</name>
</gene>
<evidence type="ECO:0000313" key="4">
    <source>
        <dbReference type="Proteomes" id="UP000830375"/>
    </source>
</evidence>